<comment type="caution">
    <text evidence="2">The sequence shown here is derived from an EMBL/GenBank/DDBJ whole genome shotgun (WGS) entry which is preliminary data.</text>
</comment>
<dbReference type="AlphaFoldDB" id="A0A3L6RW83"/>
<feature type="compositionally biased region" description="Pro residues" evidence="1">
    <location>
        <begin position="17"/>
        <end position="31"/>
    </location>
</feature>
<dbReference type="EMBL" id="PQIB02000006">
    <property type="protein sequence ID" value="RLN11216.1"/>
    <property type="molecule type" value="Genomic_DNA"/>
</dbReference>
<evidence type="ECO:0000256" key="1">
    <source>
        <dbReference type="SAM" id="MobiDB-lite"/>
    </source>
</evidence>
<reference evidence="3" key="1">
    <citation type="journal article" date="2019" name="Nat. Commun.">
        <title>The genome of broomcorn millet.</title>
        <authorList>
            <person name="Zou C."/>
            <person name="Miki D."/>
            <person name="Li D."/>
            <person name="Tang Q."/>
            <person name="Xiao L."/>
            <person name="Rajput S."/>
            <person name="Deng P."/>
            <person name="Jia W."/>
            <person name="Huang R."/>
            <person name="Zhang M."/>
            <person name="Sun Y."/>
            <person name="Hu J."/>
            <person name="Fu X."/>
            <person name="Schnable P.S."/>
            <person name="Li F."/>
            <person name="Zhang H."/>
            <person name="Feng B."/>
            <person name="Zhu X."/>
            <person name="Liu R."/>
            <person name="Schnable J.C."/>
            <person name="Zhu J.-K."/>
            <person name="Zhang H."/>
        </authorList>
    </citation>
    <scope>NUCLEOTIDE SEQUENCE [LARGE SCALE GENOMIC DNA]</scope>
</reference>
<feature type="region of interest" description="Disordered" evidence="1">
    <location>
        <begin position="1"/>
        <end position="32"/>
    </location>
</feature>
<dbReference type="GO" id="GO:0030515">
    <property type="term" value="F:snoRNA binding"/>
    <property type="evidence" value="ECO:0007669"/>
    <property type="project" value="InterPro"/>
</dbReference>
<gene>
    <name evidence="2" type="ORF">C2845_PM09G02710</name>
</gene>
<organism evidence="2 3">
    <name type="scientific">Panicum miliaceum</name>
    <name type="common">Proso millet</name>
    <name type="synonym">Broomcorn millet</name>
    <dbReference type="NCBI Taxonomy" id="4540"/>
    <lineage>
        <taxon>Eukaryota</taxon>
        <taxon>Viridiplantae</taxon>
        <taxon>Streptophyta</taxon>
        <taxon>Embryophyta</taxon>
        <taxon>Tracheophyta</taxon>
        <taxon>Spermatophyta</taxon>
        <taxon>Magnoliopsida</taxon>
        <taxon>Liliopsida</taxon>
        <taxon>Poales</taxon>
        <taxon>Poaceae</taxon>
        <taxon>PACMAD clade</taxon>
        <taxon>Panicoideae</taxon>
        <taxon>Panicodae</taxon>
        <taxon>Paniceae</taxon>
        <taxon>Panicinae</taxon>
        <taxon>Panicum</taxon>
        <taxon>Panicum sect. Panicum</taxon>
    </lineage>
</organism>
<dbReference type="PANTHER" id="PTHR10894">
    <property type="entry name" value="NUCLEOLAR PROTEIN 5 NUCLEOLAR PROTEIN NOP5 NOP58"/>
    <property type="match status" value="1"/>
</dbReference>
<proteinExistence type="predicted"/>
<dbReference type="OrthoDB" id="693130at2759"/>
<dbReference type="STRING" id="4540.A0A3L6RW83"/>
<name>A0A3L6RW83_PANMI</name>
<dbReference type="GO" id="GO:0031428">
    <property type="term" value="C:box C/D methylation guide snoRNP complex"/>
    <property type="evidence" value="ECO:0007669"/>
    <property type="project" value="InterPro"/>
</dbReference>
<sequence length="231" mass="26011">MGRPGKNRRGKNRPRLPTAPIPPAPPLPPPAGTSSAEWLGYSGIILVLFETPSDYALFNYDGVDLFRPNTVEVVHLKEFQFFDDKVTAISSDGVGDKLAEMIMRWLRPGQKLAVGKQEYQRIIGTSLGIHCLFDGAVEELMWGLKNLMKILVPDEKLELTDVDRLQMSYGMKLVLDRYGFQVDARMVNSHIINMASALYECGFSVNKHSEFLVYGAEQLEEVSQIDCKNWD</sequence>
<dbReference type="PANTHER" id="PTHR10894:SF37">
    <property type="entry name" value="RRNA N-GLYCOSIDASE"/>
    <property type="match status" value="1"/>
</dbReference>
<protein>
    <submittedName>
        <fullName evidence="2">Uncharacterized protein</fullName>
    </submittedName>
</protein>
<feature type="compositionally biased region" description="Basic residues" evidence="1">
    <location>
        <begin position="1"/>
        <end position="14"/>
    </location>
</feature>
<accession>A0A3L6RW83</accession>
<dbReference type="GO" id="GO:0032040">
    <property type="term" value="C:small-subunit processome"/>
    <property type="evidence" value="ECO:0007669"/>
    <property type="project" value="InterPro"/>
</dbReference>
<dbReference type="Proteomes" id="UP000275267">
    <property type="component" value="Unassembled WGS sequence"/>
</dbReference>
<keyword evidence="3" id="KW-1185">Reference proteome</keyword>
<dbReference type="InterPro" id="IPR045056">
    <property type="entry name" value="Nop56/Nop58"/>
</dbReference>
<evidence type="ECO:0000313" key="2">
    <source>
        <dbReference type="EMBL" id="RLN11216.1"/>
    </source>
</evidence>
<evidence type="ECO:0000313" key="3">
    <source>
        <dbReference type="Proteomes" id="UP000275267"/>
    </source>
</evidence>